<dbReference type="Proteomes" id="UP000001194">
    <property type="component" value="Unassembled WGS sequence"/>
</dbReference>
<evidence type="ECO:0000256" key="2">
    <source>
        <dbReference type="SAM" id="Phobius"/>
    </source>
</evidence>
<dbReference type="Gene3D" id="2.60.120.260">
    <property type="entry name" value="Galactose-binding domain-like"/>
    <property type="match status" value="2"/>
</dbReference>
<name>B0DNS9_LACBS</name>
<evidence type="ECO:0000313" key="3">
    <source>
        <dbReference type="EMBL" id="EDR03708.1"/>
    </source>
</evidence>
<dbReference type="InParanoid" id="B0DNS9"/>
<reference evidence="3 4" key="1">
    <citation type="journal article" date="2008" name="Nature">
        <title>The genome of Laccaria bicolor provides insights into mycorrhizal symbiosis.</title>
        <authorList>
            <person name="Martin F."/>
            <person name="Aerts A."/>
            <person name="Ahren D."/>
            <person name="Brun A."/>
            <person name="Danchin E.G.J."/>
            <person name="Duchaussoy F."/>
            <person name="Gibon J."/>
            <person name="Kohler A."/>
            <person name="Lindquist E."/>
            <person name="Pereda V."/>
            <person name="Salamov A."/>
            <person name="Shapiro H.J."/>
            <person name="Wuyts J."/>
            <person name="Blaudez D."/>
            <person name="Buee M."/>
            <person name="Brokstein P."/>
            <person name="Canbaeck B."/>
            <person name="Cohen D."/>
            <person name="Courty P.E."/>
            <person name="Coutinho P.M."/>
            <person name="Delaruelle C."/>
            <person name="Detter J.C."/>
            <person name="Deveau A."/>
            <person name="DiFazio S."/>
            <person name="Duplessis S."/>
            <person name="Fraissinet-Tachet L."/>
            <person name="Lucic E."/>
            <person name="Frey-Klett P."/>
            <person name="Fourrey C."/>
            <person name="Feussner I."/>
            <person name="Gay G."/>
            <person name="Grimwood J."/>
            <person name="Hoegger P.J."/>
            <person name="Jain P."/>
            <person name="Kilaru S."/>
            <person name="Labbe J."/>
            <person name="Lin Y.C."/>
            <person name="Legue V."/>
            <person name="Le Tacon F."/>
            <person name="Marmeisse R."/>
            <person name="Melayah D."/>
            <person name="Montanini B."/>
            <person name="Muratet M."/>
            <person name="Nehls U."/>
            <person name="Niculita-Hirzel H."/>
            <person name="Oudot-Le Secq M.P."/>
            <person name="Peter M."/>
            <person name="Quesneville H."/>
            <person name="Rajashekar B."/>
            <person name="Reich M."/>
            <person name="Rouhier N."/>
            <person name="Schmutz J."/>
            <person name="Yin T."/>
            <person name="Chalot M."/>
            <person name="Henrissat B."/>
            <person name="Kuees U."/>
            <person name="Lucas S."/>
            <person name="Van de Peer Y."/>
            <person name="Podila G.K."/>
            <person name="Polle A."/>
            <person name="Pukkila P.J."/>
            <person name="Richardson P.M."/>
            <person name="Rouze P."/>
            <person name="Sanders I.R."/>
            <person name="Stajich J.E."/>
            <person name="Tunlid A."/>
            <person name="Tuskan G."/>
            <person name="Grigoriev I.V."/>
        </authorList>
    </citation>
    <scope>NUCLEOTIDE SEQUENCE [LARGE SCALE GENOMIC DNA]</scope>
    <source>
        <strain evidence="4">S238N-H82 / ATCC MYA-4686</strain>
    </source>
</reference>
<proteinExistence type="predicted"/>
<feature type="compositionally biased region" description="Low complexity" evidence="1">
    <location>
        <begin position="852"/>
        <end position="871"/>
    </location>
</feature>
<evidence type="ECO:0000313" key="4">
    <source>
        <dbReference type="Proteomes" id="UP000001194"/>
    </source>
</evidence>
<accession>B0DNS9</accession>
<organism evidence="4">
    <name type="scientific">Laccaria bicolor (strain S238N-H82 / ATCC MYA-4686)</name>
    <name type="common">Bicoloured deceiver</name>
    <name type="synonym">Laccaria laccata var. bicolor</name>
    <dbReference type="NCBI Taxonomy" id="486041"/>
    <lineage>
        <taxon>Eukaryota</taxon>
        <taxon>Fungi</taxon>
        <taxon>Dikarya</taxon>
        <taxon>Basidiomycota</taxon>
        <taxon>Agaricomycotina</taxon>
        <taxon>Agaricomycetes</taxon>
        <taxon>Agaricomycetidae</taxon>
        <taxon>Agaricales</taxon>
        <taxon>Agaricineae</taxon>
        <taxon>Hydnangiaceae</taxon>
        <taxon>Laccaria</taxon>
    </lineage>
</organism>
<dbReference type="EMBL" id="DS547122">
    <property type="protein sequence ID" value="EDR03708.1"/>
    <property type="molecule type" value="Genomic_DNA"/>
</dbReference>
<feature type="transmembrane region" description="Helical" evidence="2">
    <location>
        <begin position="459"/>
        <end position="476"/>
    </location>
</feature>
<dbReference type="AlphaFoldDB" id="B0DNS9"/>
<gene>
    <name evidence="3" type="ORF">LACBIDRAFT_331208</name>
</gene>
<protein>
    <submittedName>
        <fullName evidence="3">Predicted protein</fullName>
    </submittedName>
</protein>
<keyword evidence="4" id="KW-1185">Reference proteome</keyword>
<evidence type="ECO:0000256" key="1">
    <source>
        <dbReference type="SAM" id="MobiDB-lite"/>
    </source>
</evidence>
<feature type="compositionally biased region" description="Low complexity" evidence="1">
    <location>
        <begin position="419"/>
        <end position="438"/>
    </location>
</feature>
<dbReference type="KEGG" id="lbc:LACBIDRAFT_331208"/>
<feature type="region of interest" description="Disordered" evidence="1">
    <location>
        <begin position="382"/>
        <end position="450"/>
    </location>
</feature>
<dbReference type="OrthoDB" id="2756615at2759"/>
<dbReference type="CDD" id="cd12087">
    <property type="entry name" value="TM_EGFR-like"/>
    <property type="match status" value="1"/>
</dbReference>
<feature type="compositionally biased region" description="Basic and acidic residues" evidence="1">
    <location>
        <begin position="441"/>
        <end position="450"/>
    </location>
</feature>
<feature type="transmembrane region" description="Helical" evidence="2">
    <location>
        <begin position="788"/>
        <end position="811"/>
    </location>
</feature>
<feature type="compositionally biased region" description="Polar residues" evidence="1">
    <location>
        <begin position="946"/>
        <end position="958"/>
    </location>
</feature>
<feature type="compositionally biased region" description="Low complexity" evidence="1">
    <location>
        <begin position="907"/>
        <end position="934"/>
    </location>
</feature>
<sequence>MLFDNVKYLGRRPTFHEGAISNLNVLRSKATHRLQGFSARRALKYLTDARESNLEAFRQCWYLKPGTSIGFYGNTNPLAAGLDVLSVSIDGETPSNYTHVNPTVQTWTRWYQSPTLASGTHRISLARIYSPAFDVAIVKTSKDTVLPQQVLLVEDDDPAIVYSGNWKNNGDVINGGNTTLPSMIPMNNSTTQSTTAGDSMTFHFSGTSATVWGIQTTTYVGVLSAIYDLDGVSIGKDYSVLSSNLNYKTGQGQLPNIALFSTGPLSEGNHSLSLTINKCVNQTFIFDYITYTPFGSSSSSSAASEPSSAPKTAPKTPVGAIVGGVVGGVVLLLFFALFWRVRRRQQALSEKVSYQPQNAARPGQAIHPFIVPLSSSRQMFPGSSSELLSVTKSPANTTPPGHTAQASGSSIVPLHKSVDSGSLSAGSSSPSATDSPSGDGIGRRGNEAERPPPPAYNDIVLFLAIATGFHLIALRIRAKYLLSPDPLHHETMALAFDAEPALWLFLCYRHPAGMASQISLVLDDTSDVFSYGGGAWKTSKASRWFNGSTQYPSFVVAGNGLYGTSIGLYGNTVPLAAGLNVFTVSIDGGSSSNYTYVNPNTTQTWQQWYQSPTLSNGTHRISLGQIYNPAMDVAIVQTSKDVLLPQQLVLVEDDDSAISYSGKWKKSPDVINGDNTTPTIGTSATIWGVQTTSTLGVLSAIYTVDGVPTGKDYSVQSSNSGYKSSQGQVPNNALFTTGSLPQGNHTVMLTISKCVNQTFIFDYITYMPLGLSNSTGIDSGSSGIKAPVGAIVGGVLGGIALLLVALAVIFLRRQRQRREAFSDKTVVVPPAEASHLPNAALPSQAIHPFVVPSSPSERSFPRSQSSSDFVSTIKPSLRTNTRSSSGPTMLSGDSSRMPFHRRLESGSLSAVSSFPAGSSTSGSGVASEGSEFGGTAPPAYHDVIASGSSQPRPATSKS</sequence>
<keyword evidence="2" id="KW-0472">Membrane</keyword>
<dbReference type="RefSeq" id="XP_001885561.1">
    <property type="nucleotide sequence ID" value="XM_001885526.1"/>
</dbReference>
<dbReference type="GeneID" id="6081183"/>
<feature type="compositionally biased region" description="Polar residues" evidence="1">
    <location>
        <begin position="382"/>
        <end position="410"/>
    </location>
</feature>
<feature type="compositionally biased region" description="Polar residues" evidence="1">
    <location>
        <begin position="873"/>
        <end position="894"/>
    </location>
</feature>
<feature type="transmembrane region" description="Helical" evidence="2">
    <location>
        <begin position="318"/>
        <end position="339"/>
    </location>
</feature>
<keyword evidence="2" id="KW-1133">Transmembrane helix</keyword>
<feature type="region of interest" description="Disordered" evidence="1">
    <location>
        <begin position="852"/>
        <end position="958"/>
    </location>
</feature>
<dbReference type="HOGENOM" id="CLU_322638_0_0_1"/>
<keyword evidence="2" id="KW-0812">Transmembrane</keyword>